<protein>
    <submittedName>
        <fullName evidence="1">Zinc finger protein VAR3, chloroplastic</fullName>
    </submittedName>
</protein>
<keyword evidence="2" id="KW-1185">Reference proteome</keyword>
<proteinExistence type="predicted"/>
<evidence type="ECO:0000313" key="2">
    <source>
        <dbReference type="Proteomes" id="UP001164539"/>
    </source>
</evidence>
<gene>
    <name evidence="1" type="ORF">OWV82_015618</name>
</gene>
<dbReference type="Proteomes" id="UP001164539">
    <property type="component" value="Chromosome 8"/>
</dbReference>
<reference evidence="1 2" key="1">
    <citation type="journal article" date="2023" name="Science">
        <title>Complex scaffold remodeling in plant triterpene biosynthesis.</title>
        <authorList>
            <person name="De La Pena R."/>
            <person name="Hodgson H."/>
            <person name="Liu J.C."/>
            <person name="Stephenson M.J."/>
            <person name="Martin A.C."/>
            <person name="Owen C."/>
            <person name="Harkess A."/>
            <person name="Leebens-Mack J."/>
            <person name="Jimenez L.E."/>
            <person name="Osbourn A."/>
            <person name="Sattely E.S."/>
        </authorList>
    </citation>
    <scope>NUCLEOTIDE SEQUENCE [LARGE SCALE GENOMIC DNA]</scope>
    <source>
        <strain evidence="2">cv. JPN11</strain>
        <tissue evidence="1">Leaf</tissue>
    </source>
</reference>
<name>A0ACC1XPW5_MELAZ</name>
<evidence type="ECO:0000313" key="1">
    <source>
        <dbReference type="EMBL" id="KAJ4713541.1"/>
    </source>
</evidence>
<organism evidence="1 2">
    <name type="scientific">Melia azedarach</name>
    <name type="common">Chinaberry tree</name>
    <dbReference type="NCBI Taxonomy" id="155640"/>
    <lineage>
        <taxon>Eukaryota</taxon>
        <taxon>Viridiplantae</taxon>
        <taxon>Streptophyta</taxon>
        <taxon>Embryophyta</taxon>
        <taxon>Tracheophyta</taxon>
        <taxon>Spermatophyta</taxon>
        <taxon>Magnoliopsida</taxon>
        <taxon>eudicotyledons</taxon>
        <taxon>Gunneridae</taxon>
        <taxon>Pentapetalae</taxon>
        <taxon>rosids</taxon>
        <taxon>malvids</taxon>
        <taxon>Sapindales</taxon>
        <taxon>Meliaceae</taxon>
        <taxon>Melia</taxon>
    </lineage>
</organism>
<comment type="caution">
    <text evidence="1">The sequence shown here is derived from an EMBL/GenBank/DDBJ whole genome shotgun (WGS) entry which is preliminary data.</text>
</comment>
<sequence length="428" mass="48681">MSAASKLFLFSAFPLRAQKPALIPARLFTNHFRFSSLPLRRYCSSTAIDTVTRCDTDSPSISALHPWPEWVSFVDRLKAKGYFEGQNVSEDVAVKDGDSVRVYTDMNLVKDACLSFARDRYDVFKSLSVEDIKTVVECGCPNLLRKAVNSAKRLRAHVWLDEGDVCGVCNLRGSCDRAYVMLKESEAAARTVDIVRILLFYTLDPLVITGGDKPPGRELVDVSTRKLLSELIKLSETSPDPSLPKPSSKSPHQKVQAAKLIDDDQQQDVEMKRGDWMCPKCNFMNFSRNMQCLKCKEDGPRKVGAAEIEMKKGDWICPKCNFMNFSRNIRCLECKAEGPKRVAVDEVEMKKGDWNCPQCGFMNFASNKKCLRCHRGIRPKRQLLPGEWECPSCDFLNYRRNKVCLRCDTERPGRATTRDEEHIWRSPH</sequence>
<dbReference type="EMBL" id="CM051401">
    <property type="protein sequence ID" value="KAJ4713541.1"/>
    <property type="molecule type" value="Genomic_DNA"/>
</dbReference>
<accession>A0ACC1XPW5</accession>